<organism evidence="7 8">
    <name type="scientific">Thiomicrorhabdus lithotrophica</name>
    <dbReference type="NCBI Taxonomy" id="2949997"/>
    <lineage>
        <taxon>Bacteria</taxon>
        <taxon>Pseudomonadati</taxon>
        <taxon>Pseudomonadota</taxon>
        <taxon>Gammaproteobacteria</taxon>
        <taxon>Thiotrichales</taxon>
        <taxon>Piscirickettsiaceae</taxon>
        <taxon>Thiomicrorhabdus</taxon>
    </lineage>
</organism>
<evidence type="ECO:0000256" key="4">
    <source>
        <dbReference type="ARBA" id="ARBA00022989"/>
    </source>
</evidence>
<keyword evidence="8" id="KW-1185">Reference proteome</keyword>
<feature type="transmembrane region" description="Helical" evidence="6">
    <location>
        <begin position="16"/>
        <end position="33"/>
    </location>
</feature>
<feature type="transmembrane region" description="Helical" evidence="6">
    <location>
        <begin position="378"/>
        <end position="399"/>
    </location>
</feature>
<dbReference type="PANTHER" id="PTHR43243">
    <property type="entry name" value="INNER MEMBRANE TRANSPORTER YGJI-RELATED"/>
    <property type="match status" value="1"/>
</dbReference>
<name>A0ABY8C747_9GAMM</name>
<evidence type="ECO:0000313" key="7">
    <source>
        <dbReference type="EMBL" id="WEJ61784.1"/>
    </source>
</evidence>
<dbReference type="PIRSF" id="PIRSF006060">
    <property type="entry name" value="AA_transporter"/>
    <property type="match status" value="1"/>
</dbReference>
<protein>
    <submittedName>
        <fullName evidence="7">Amino acid permease</fullName>
    </submittedName>
</protein>
<evidence type="ECO:0000256" key="6">
    <source>
        <dbReference type="SAM" id="Phobius"/>
    </source>
</evidence>
<comment type="subcellular location">
    <subcellularLocation>
        <location evidence="1">Membrane</location>
        <topology evidence="1">Multi-pass membrane protein</topology>
    </subcellularLocation>
</comment>
<feature type="transmembrane region" description="Helical" evidence="6">
    <location>
        <begin position="124"/>
        <end position="142"/>
    </location>
</feature>
<evidence type="ECO:0000256" key="2">
    <source>
        <dbReference type="ARBA" id="ARBA00022448"/>
    </source>
</evidence>
<dbReference type="Pfam" id="PF13520">
    <property type="entry name" value="AA_permease_2"/>
    <property type="match status" value="1"/>
</dbReference>
<feature type="transmembrane region" description="Helical" evidence="6">
    <location>
        <begin position="276"/>
        <end position="301"/>
    </location>
</feature>
<feature type="transmembrane region" description="Helical" evidence="6">
    <location>
        <begin position="185"/>
        <end position="205"/>
    </location>
</feature>
<feature type="transmembrane region" description="Helical" evidence="6">
    <location>
        <begin position="88"/>
        <end position="112"/>
    </location>
</feature>
<keyword evidence="2" id="KW-0813">Transport</keyword>
<dbReference type="RefSeq" id="WP_275594043.1">
    <property type="nucleotide sequence ID" value="NZ_CP102381.1"/>
</dbReference>
<evidence type="ECO:0000256" key="1">
    <source>
        <dbReference type="ARBA" id="ARBA00004141"/>
    </source>
</evidence>
<dbReference type="Proteomes" id="UP001222275">
    <property type="component" value="Chromosome"/>
</dbReference>
<gene>
    <name evidence="7" type="ORF">NR989_07125</name>
</gene>
<feature type="transmembrane region" description="Helical" evidence="6">
    <location>
        <begin position="147"/>
        <end position="165"/>
    </location>
</feature>
<dbReference type="PANTHER" id="PTHR43243:SF4">
    <property type="entry name" value="CATIONIC AMINO ACID TRANSPORTER 4"/>
    <property type="match status" value="1"/>
</dbReference>
<reference evidence="7 8" key="1">
    <citation type="submission" date="2022-06" db="EMBL/GenBank/DDBJ databases">
        <title>Thiomicrohabdus sp. nov, an obligately chemolithoautotrophic, sulfur-oxidizing bacterium isolated from beach of Guanyin Mountain. Amoy.</title>
        <authorList>
            <person name="Zhu H."/>
        </authorList>
    </citation>
    <scope>NUCLEOTIDE SEQUENCE [LARGE SCALE GENOMIC DNA]</scope>
    <source>
        <strain evidence="7 8">XGS-01</strain>
    </source>
</reference>
<sequence>MENNTPLKRTLSLPQMILYGLGTTIGAGIYALVGELAGISGYLAPAAFLFAALLAGLTALSFAELSCRYPRAAGAALYTQQGFHSHKLTIIVGLLVITAGLVSSAALINGFSGYLNHITTLDRSTSIIIVSLFLIGIAVYGIAESIFLASLITVIEVGGLVWIIFVGHDALNQLPEIGSYMIPDFTLASFGVIFAGALLAFYAFIGFEDMVDVAEEVENVKRNLPLAILFTLGITTLLYMLIMVIAVASMPPEELAQSKAPLATLFTFHTGQPATIISMIGMLAIINGSLIQIIMASRVIYGLSSRHQLPAVLSYVNPKTQTPIIATVLAGLVVLLLALIGHLSTLAEITSFIMLMVFSLVNLALWRIKRHEPDPEDCIIFPQWISLLAFLVSSGFVILEITKAII</sequence>
<dbReference type="Gene3D" id="1.20.1740.10">
    <property type="entry name" value="Amino acid/polyamine transporter I"/>
    <property type="match status" value="1"/>
</dbReference>
<proteinExistence type="predicted"/>
<keyword evidence="3 6" id="KW-0812">Transmembrane</keyword>
<evidence type="ECO:0000313" key="8">
    <source>
        <dbReference type="Proteomes" id="UP001222275"/>
    </source>
</evidence>
<feature type="transmembrane region" description="Helical" evidence="6">
    <location>
        <begin position="322"/>
        <end position="343"/>
    </location>
</feature>
<keyword evidence="5 6" id="KW-0472">Membrane</keyword>
<feature type="transmembrane region" description="Helical" evidence="6">
    <location>
        <begin position="226"/>
        <end position="248"/>
    </location>
</feature>
<evidence type="ECO:0000256" key="5">
    <source>
        <dbReference type="ARBA" id="ARBA00023136"/>
    </source>
</evidence>
<keyword evidence="4 6" id="KW-1133">Transmembrane helix</keyword>
<evidence type="ECO:0000256" key="3">
    <source>
        <dbReference type="ARBA" id="ARBA00022692"/>
    </source>
</evidence>
<dbReference type="EMBL" id="CP102381">
    <property type="protein sequence ID" value="WEJ61784.1"/>
    <property type="molecule type" value="Genomic_DNA"/>
</dbReference>
<feature type="transmembrane region" description="Helical" evidence="6">
    <location>
        <begin position="39"/>
        <end position="67"/>
    </location>
</feature>
<accession>A0ABY8C747</accession>
<dbReference type="InterPro" id="IPR002293">
    <property type="entry name" value="AA/rel_permease1"/>
</dbReference>
<feature type="transmembrane region" description="Helical" evidence="6">
    <location>
        <begin position="349"/>
        <end position="366"/>
    </location>
</feature>